<gene>
    <name evidence="1" type="ORF">CDL15_Pgr003487</name>
</gene>
<name>A0A218X331_PUNGR</name>
<accession>A0A218X331</accession>
<organism evidence="1 2">
    <name type="scientific">Punica granatum</name>
    <name type="common">Pomegranate</name>
    <dbReference type="NCBI Taxonomy" id="22663"/>
    <lineage>
        <taxon>Eukaryota</taxon>
        <taxon>Viridiplantae</taxon>
        <taxon>Streptophyta</taxon>
        <taxon>Embryophyta</taxon>
        <taxon>Tracheophyta</taxon>
        <taxon>Spermatophyta</taxon>
        <taxon>Magnoliopsida</taxon>
        <taxon>eudicotyledons</taxon>
        <taxon>Gunneridae</taxon>
        <taxon>Pentapetalae</taxon>
        <taxon>rosids</taxon>
        <taxon>malvids</taxon>
        <taxon>Myrtales</taxon>
        <taxon>Lythraceae</taxon>
        <taxon>Punica</taxon>
    </lineage>
</organism>
<dbReference type="Proteomes" id="UP000197138">
    <property type="component" value="Unassembled WGS sequence"/>
</dbReference>
<dbReference type="PROSITE" id="PS51257">
    <property type="entry name" value="PROKAR_LIPOPROTEIN"/>
    <property type="match status" value="1"/>
</dbReference>
<dbReference type="AlphaFoldDB" id="A0A218X331"/>
<protein>
    <submittedName>
        <fullName evidence="1">Uncharacterized protein</fullName>
    </submittedName>
</protein>
<sequence>MFLWNRGLEVLGESRDLDDEVYVKSPPPSSVAMSCFLQKAEAASSELRLLLRVNVALDGSNCMTSSGDRVAGGGAARRREMEGVLDRGRERVGMKEEEQKRNKVLGSNLKVQKYGPFF</sequence>
<reference evidence="2" key="1">
    <citation type="journal article" date="2017" name="Plant J.">
        <title>The pomegranate (Punica granatum L.) genome and the genomics of punicalagin biosynthesis.</title>
        <authorList>
            <person name="Qin G."/>
            <person name="Xu C."/>
            <person name="Ming R."/>
            <person name="Tang H."/>
            <person name="Guyot R."/>
            <person name="Kramer E.M."/>
            <person name="Hu Y."/>
            <person name="Yi X."/>
            <person name="Qi Y."/>
            <person name="Xu X."/>
            <person name="Gao Z."/>
            <person name="Pan H."/>
            <person name="Jian J."/>
            <person name="Tian Y."/>
            <person name="Yue Z."/>
            <person name="Xu Y."/>
        </authorList>
    </citation>
    <scope>NUCLEOTIDE SEQUENCE [LARGE SCALE GENOMIC DNA]</scope>
    <source>
        <strain evidence="2">cv. Dabenzi</strain>
    </source>
</reference>
<proteinExistence type="predicted"/>
<comment type="caution">
    <text evidence="1">The sequence shown here is derived from an EMBL/GenBank/DDBJ whole genome shotgun (WGS) entry which is preliminary data.</text>
</comment>
<dbReference type="EMBL" id="MTKT01002492">
    <property type="protein sequence ID" value="OWM79314.1"/>
    <property type="molecule type" value="Genomic_DNA"/>
</dbReference>
<evidence type="ECO:0000313" key="1">
    <source>
        <dbReference type="EMBL" id="OWM79314.1"/>
    </source>
</evidence>
<evidence type="ECO:0000313" key="2">
    <source>
        <dbReference type="Proteomes" id="UP000197138"/>
    </source>
</evidence>